<proteinExistence type="predicted"/>
<protein>
    <submittedName>
        <fullName evidence="1">Nucleolar protein,Nop52-domain-containing protein</fullName>
    </submittedName>
</protein>
<keyword evidence="2" id="KW-1185">Reference proteome</keyword>
<name>A0ACB8UJ28_9APHY</name>
<dbReference type="Proteomes" id="UP001055072">
    <property type="component" value="Unassembled WGS sequence"/>
</dbReference>
<accession>A0ACB8UJ28</accession>
<sequence>MAATAGSSSSAQTSLPLGKYLASTGCSQCEIASTDVVQQDKKTRDKAIKNLTTFLSQSAGNKDTNGAPLSKSEMAKLWKGIFYCFWMSDKPLVQQALATEIAEILLVIPNTAASLTFLRGFWEATVREWAGIDRLRIDKYYMFIRRFTNASFRLLQRESWDNTLVGEYNSILTDLGGPLCPEDVKVPSSLPYHLADIYLEELDKALTQSPSSDSSDPPTPPAPLTTLLDPFISLAARTPAKLTVQRIESALLEPLFDALDCALPSKSQTEKSDDENADGEEEEENNTRSRKRPRLAEDPEFPNILAHSLLAKEGGDEASTVAQLKKVLLKRLFEVASEDKTRDANRRKMYKFWKARADDVDEAE</sequence>
<dbReference type="EMBL" id="MU274900">
    <property type="protein sequence ID" value="KAI0094310.1"/>
    <property type="molecule type" value="Genomic_DNA"/>
</dbReference>
<reference evidence="1" key="1">
    <citation type="journal article" date="2021" name="Environ. Microbiol.">
        <title>Gene family expansions and transcriptome signatures uncover fungal adaptations to wood decay.</title>
        <authorList>
            <person name="Hage H."/>
            <person name="Miyauchi S."/>
            <person name="Viragh M."/>
            <person name="Drula E."/>
            <person name="Min B."/>
            <person name="Chaduli D."/>
            <person name="Navarro D."/>
            <person name="Favel A."/>
            <person name="Norest M."/>
            <person name="Lesage-Meessen L."/>
            <person name="Balint B."/>
            <person name="Merenyi Z."/>
            <person name="de Eugenio L."/>
            <person name="Morin E."/>
            <person name="Martinez A.T."/>
            <person name="Baldrian P."/>
            <person name="Stursova M."/>
            <person name="Martinez M.J."/>
            <person name="Novotny C."/>
            <person name="Magnuson J.K."/>
            <person name="Spatafora J.W."/>
            <person name="Maurice S."/>
            <person name="Pangilinan J."/>
            <person name="Andreopoulos W."/>
            <person name="LaButti K."/>
            <person name="Hundley H."/>
            <person name="Na H."/>
            <person name="Kuo A."/>
            <person name="Barry K."/>
            <person name="Lipzen A."/>
            <person name="Henrissat B."/>
            <person name="Riley R."/>
            <person name="Ahrendt S."/>
            <person name="Nagy L.G."/>
            <person name="Grigoriev I.V."/>
            <person name="Martin F."/>
            <person name="Rosso M.N."/>
        </authorList>
    </citation>
    <scope>NUCLEOTIDE SEQUENCE</scope>
    <source>
        <strain evidence="1">CBS 384.51</strain>
    </source>
</reference>
<comment type="caution">
    <text evidence="1">The sequence shown here is derived from an EMBL/GenBank/DDBJ whole genome shotgun (WGS) entry which is preliminary data.</text>
</comment>
<evidence type="ECO:0000313" key="2">
    <source>
        <dbReference type="Proteomes" id="UP001055072"/>
    </source>
</evidence>
<organism evidence="1 2">
    <name type="scientific">Irpex rosettiformis</name>
    <dbReference type="NCBI Taxonomy" id="378272"/>
    <lineage>
        <taxon>Eukaryota</taxon>
        <taxon>Fungi</taxon>
        <taxon>Dikarya</taxon>
        <taxon>Basidiomycota</taxon>
        <taxon>Agaricomycotina</taxon>
        <taxon>Agaricomycetes</taxon>
        <taxon>Polyporales</taxon>
        <taxon>Irpicaceae</taxon>
        <taxon>Irpex</taxon>
    </lineage>
</organism>
<gene>
    <name evidence="1" type="ORF">BDY19DRAFT_901527</name>
</gene>
<evidence type="ECO:0000313" key="1">
    <source>
        <dbReference type="EMBL" id="KAI0094310.1"/>
    </source>
</evidence>